<dbReference type="AlphaFoldDB" id="A0A699IP82"/>
<feature type="region of interest" description="Disordered" evidence="1">
    <location>
        <begin position="142"/>
        <end position="161"/>
    </location>
</feature>
<feature type="compositionally biased region" description="Basic and acidic residues" evidence="1">
    <location>
        <begin position="8"/>
        <end position="17"/>
    </location>
</feature>
<comment type="caution">
    <text evidence="2">The sequence shown here is derived from an EMBL/GenBank/DDBJ whole genome shotgun (WGS) entry which is preliminary data.</text>
</comment>
<accession>A0A699IP82</accession>
<feature type="region of interest" description="Disordered" evidence="1">
    <location>
        <begin position="45"/>
        <end position="64"/>
    </location>
</feature>
<evidence type="ECO:0000256" key="1">
    <source>
        <dbReference type="SAM" id="MobiDB-lite"/>
    </source>
</evidence>
<feature type="compositionally biased region" description="Basic and acidic residues" evidence="1">
    <location>
        <begin position="26"/>
        <end position="40"/>
    </location>
</feature>
<reference evidence="2" key="1">
    <citation type="journal article" date="2019" name="Sci. Rep.">
        <title>Draft genome of Tanacetum cinerariifolium, the natural source of mosquito coil.</title>
        <authorList>
            <person name="Yamashiro T."/>
            <person name="Shiraishi A."/>
            <person name="Satake H."/>
            <person name="Nakayama K."/>
        </authorList>
    </citation>
    <scope>NUCLEOTIDE SEQUENCE</scope>
</reference>
<name>A0A699IP82_TANCI</name>
<proteinExistence type="predicted"/>
<feature type="compositionally biased region" description="Polar residues" evidence="1">
    <location>
        <begin position="150"/>
        <end position="161"/>
    </location>
</feature>
<organism evidence="2">
    <name type="scientific">Tanacetum cinerariifolium</name>
    <name type="common">Dalmatian daisy</name>
    <name type="synonym">Chrysanthemum cinerariifolium</name>
    <dbReference type="NCBI Taxonomy" id="118510"/>
    <lineage>
        <taxon>Eukaryota</taxon>
        <taxon>Viridiplantae</taxon>
        <taxon>Streptophyta</taxon>
        <taxon>Embryophyta</taxon>
        <taxon>Tracheophyta</taxon>
        <taxon>Spermatophyta</taxon>
        <taxon>Magnoliopsida</taxon>
        <taxon>eudicotyledons</taxon>
        <taxon>Gunneridae</taxon>
        <taxon>Pentapetalae</taxon>
        <taxon>asterids</taxon>
        <taxon>campanulids</taxon>
        <taxon>Asterales</taxon>
        <taxon>Asteraceae</taxon>
        <taxon>Asteroideae</taxon>
        <taxon>Anthemideae</taxon>
        <taxon>Anthemidinae</taxon>
        <taxon>Tanacetum</taxon>
    </lineage>
</organism>
<protein>
    <submittedName>
        <fullName evidence="2">Uncharacterized protein</fullName>
    </submittedName>
</protein>
<dbReference type="EMBL" id="BKCJ010326612">
    <property type="protein sequence ID" value="GEZ81000.1"/>
    <property type="molecule type" value="Genomic_DNA"/>
</dbReference>
<feature type="region of interest" description="Disordered" evidence="1">
    <location>
        <begin position="1"/>
        <end position="40"/>
    </location>
</feature>
<sequence length="215" mass="25148">MDSQFQTLKEETQEIRKNYNNSGGDHGSKNDDTPMYERHKVNYIQSEGYHNQNSHQYHHDPDDSEKLLTELKNDVRNDLEDFKTCIRSMRTVHDKLFDRDDQSKIDLKKSIAKFLDGQRVSNMTDLPPPQVQTEQVNAIFTKSEKPDDPSNIQKDPSPPITVNNKIEKIDLLKQKKGYHVVETKEYSFREHIPKIPYPQALKVDHSYLNHVVKES</sequence>
<feature type="compositionally biased region" description="Polar residues" evidence="1">
    <location>
        <begin position="45"/>
        <end position="55"/>
    </location>
</feature>
<evidence type="ECO:0000313" key="2">
    <source>
        <dbReference type="EMBL" id="GEZ81000.1"/>
    </source>
</evidence>
<gene>
    <name evidence="2" type="ORF">Tci_552973</name>
</gene>